<evidence type="ECO:0000256" key="4">
    <source>
        <dbReference type="ARBA" id="ARBA00022801"/>
    </source>
</evidence>
<dbReference type="GO" id="GO:0046872">
    <property type="term" value="F:metal ion binding"/>
    <property type="evidence" value="ECO:0007669"/>
    <property type="project" value="UniProtKB-KW"/>
</dbReference>
<evidence type="ECO:0000256" key="2">
    <source>
        <dbReference type="ARBA" id="ARBA00022670"/>
    </source>
</evidence>
<evidence type="ECO:0000256" key="1">
    <source>
        <dbReference type="ARBA" id="ARBA00010243"/>
    </source>
</evidence>
<feature type="domain" description="MPN" evidence="7">
    <location>
        <begin position="23"/>
        <end position="145"/>
    </location>
</feature>
<keyword evidence="6" id="KW-0482">Metalloprotease</keyword>
<keyword evidence="3" id="KW-0479">Metal-binding</keyword>
<dbReference type="Pfam" id="PF04002">
    <property type="entry name" value="RadC"/>
    <property type="match status" value="1"/>
</dbReference>
<dbReference type="InterPro" id="IPR001405">
    <property type="entry name" value="UPF0758"/>
</dbReference>
<evidence type="ECO:0000313" key="8">
    <source>
        <dbReference type="EMBL" id="TLQ41477.1"/>
    </source>
</evidence>
<reference evidence="8 9" key="1">
    <citation type="submission" date="2019-05" db="EMBL/GenBank/DDBJ databases">
        <title>The metagenome of a microbial culture collection derived from dairy environment covers the genomic content of the human microbiome.</title>
        <authorList>
            <person name="Roder T."/>
            <person name="Wuthrich D."/>
            <person name="Sattari Z."/>
            <person name="Von Ah U."/>
            <person name="Bar C."/>
            <person name="Ronchi F."/>
            <person name="Macpherson A.J."/>
            <person name="Ganal-Vonarburg S.C."/>
            <person name="Bruggmann R."/>
            <person name="Vergeres G."/>
        </authorList>
    </citation>
    <scope>NUCLEOTIDE SEQUENCE [LARGE SCALE GENOMIC DNA]</scope>
    <source>
        <strain evidence="8 9">FAM 24227</strain>
    </source>
</reference>
<dbReference type="InterPro" id="IPR025657">
    <property type="entry name" value="RadC_JAB"/>
</dbReference>
<keyword evidence="4" id="KW-0378">Hydrolase</keyword>
<protein>
    <submittedName>
        <fullName evidence="8">DNA repair protein RadC</fullName>
    </submittedName>
</protein>
<comment type="similarity">
    <text evidence="1">Belongs to the UPF0758 family.</text>
</comment>
<dbReference type="RefSeq" id="WP_138404461.1">
    <property type="nucleotide sequence ID" value="NZ_VBSP01000016.1"/>
</dbReference>
<dbReference type="PANTHER" id="PTHR30471">
    <property type="entry name" value="DNA REPAIR PROTEIN RADC"/>
    <property type="match status" value="1"/>
</dbReference>
<dbReference type="OrthoDB" id="9804482at2"/>
<evidence type="ECO:0000259" key="7">
    <source>
        <dbReference type="PROSITE" id="PS50249"/>
    </source>
</evidence>
<gene>
    <name evidence="8" type="ORF">FEZ33_05800</name>
</gene>
<evidence type="ECO:0000256" key="3">
    <source>
        <dbReference type="ARBA" id="ARBA00022723"/>
    </source>
</evidence>
<dbReference type="CDD" id="cd08071">
    <property type="entry name" value="MPN_DUF2466"/>
    <property type="match status" value="1"/>
</dbReference>
<dbReference type="GO" id="GO:0006508">
    <property type="term" value="P:proteolysis"/>
    <property type="evidence" value="ECO:0007669"/>
    <property type="project" value="UniProtKB-KW"/>
</dbReference>
<evidence type="ECO:0000256" key="5">
    <source>
        <dbReference type="ARBA" id="ARBA00022833"/>
    </source>
</evidence>
<name>A0A5R9DXI8_9LACT</name>
<evidence type="ECO:0000256" key="6">
    <source>
        <dbReference type="ARBA" id="ARBA00023049"/>
    </source>
</evidence>
<dbReference type="InterPro" id="IPR037518">
    <property type="entry name" value="MPN"/>
</dbReference>
<sequence>METISFVQLKQIVVAEPQFAGLNLNSTGTVANFARDYIGSNDRETLIVVGINTKSAMNFISTVSVGSLNSTIATPGEVFKHAILSNCARLFIAHNHPSYDTTPSKSDFDFTRRIQQAGALIGIELVDHLIVTPTDYFSFLGEGFLDNGGIIYE</sequence>
<dbReference type="Gene3D" id="3.40.140.10">
    <property type="entry name" value="Cytidine Deaminase, domain 2"/>
    <property type="match status" value="1"/>
</dbReference>
<comment type="caution">
    <text evidence="8">The sequence shown here is derived from an EMBL/GenBank/DDBJ whole genome shotgun (WGS) entry which is preliminary data.</text>
</comment>
<dbReference type="EMBL" id="VBSP01000016">
    <property type="protein sequence ID" value="TLQ41477.1"/>
    <property type="molecule type" value="Genomic_DNA"/>
</dbReference>
<proteinExistence type="inferred from homology"/>
<keyword evidence="5" id="KW-0862">Zinc</keyword>
<dbReference type="PROSITE" id="PS50249">
    <property type="entry name" value="MPN"/>
    <property type="match status" value="1"/>
</dbReference>
<evidence type="ECO:0000313" key="9">
    <source>
        <dbReference type="Proteomes" id="UP000306420"/>
    </source>
</evidence>
<dbReference type="PANTHER" id="PTHR30471:SF3">
    <property type="entry name" value="UPF0758 PROTEIN YEES-RELATED"/>
    <property type="match status" value="1"/>
</dbReference>
<dbReference type="GO" id="GO:0008237">
    <property type="term" value="F:metallopeptidase activity"/>
    <property type="evidence" value="ECO:0007669"/>
    <property type="project" value="UniProtKB-KW"/>
</dbReference>
<dbReference type="Proteomes" id="UP000306420">
    <property type="component" value="Unassembled WGS sequence"/>
</dbReference>
<organism evidence="8 9">
    <name type="scientific">Ruoffia tabacinasalis</name>
    <dbReference type="NCBI Taxonomy" id="87458"/>
    <lineage>
        <taxon>Bacteria</taxon>
        <taxon>Bacillati</taxon>
        <taxon>Bacillota</taxon>
        <taxon>Bacilli</taxon>
        <taxon>Lactobacillales</taxon>
        <taxon>Aerococcaceae</taxon>
        <taxon>Ruoffia</taxon>
    </lineage>
</organism>
<keyword evidence="2" id="KW-0645">Protease</keyword>
<accession>A0A5R9DXI8</accession>
<dbReference type="AlphaFoldDB" id="A0A5R9DXI8"/>